<dbReference type="InterPro" id="IPR002777">
    <property type="entry name" value="PFD_beta-like"/>
</dbReference>
<keyword evidence="3" id="KW-0175">Coiled coil</keyword>
<dbReference type="OrthoDB" id="2015447at2759"/>
<evidence type="ECO:0000313" key="4">
    <source>
        <dbReference type="EMBL" id="EED24288.1"/>
    </source>
</evidence>
<dbReference type="Gene3D" id="1.10.287.370">
    <property type="match status" value="1"/>
</dbReference>
<dbReference type="PhylomeDB" id="B8LWH7"/>
<keyword evidence="2" id="KW-0143">Chaperone</keyword>
<sequence length="122" mass="13687">MSIPPEALQKLVQEIESRAIAAQQQISIVKTQISTKQRDIRLLQLTSSELGSLSKDTNVYEGVGKMFLHTPIDAVNSRLASEDETLKKDINELENKLHYLETTHEKSREHIEQIFKGTGASA</sequence>
<evidence type="ECO:0000256" key="1">
    <source>
        <dbReference type="ARBA" id="ARBA00008045"/>
    </source>
</evidence>
<dbReference type="RefSeq" id="XP_002341675.1">
    <property type="nucleotide sequence ID" value="XM_002341634.1"/>
</dbReference>
<dbReference type="STRING" id="441959.B8LWH7"/>
<dbReference type="VEuPathDB" id="FungiDB:TSTA_076540"/>
<dbReference type="AlphaFoldDB" id="B8LWH7"/>
<organism evidence="4 5">
    <name type="scientific">Talaromyces stipitatus (strain ATCC 10500 / CBS 375.48 / QM 6759 / NRRL 1006)</name>
    <name type="common">Penicillium stipitatum</name>
    <dbReference type="NCBI Taxonomy" id="441959"/>
    <lineage>
        <taxon>Eukaryota</taxon>
        <taxon>Fungi</taxon>
        <taxon>Dikarya</taxon>
        <taxon>Ascomycota</taxon>
        <taxon>Pezizomycotina</taxon>
        <taxon>Eurotiomycetes</taxon>
        <taxon>Eurotiomycetidae</taxon>
        <taxon>Eurotiales</taxon>
        <taxon>Trichocomaceae</taxon>
        <taxon>Talaromyces</taxon>
        <taxon>Talaromyces sect. Talaromyces</taxon>
    </lineage>
</organism>
<protein>
    <submittedName>
        <fullName evidence="4">Prefoldin subunit 1, putative</fullName>
    </submittedName>
</protein>
<gene>
    <name evidence="4" type="ORF">TSTA_076540</name>
</gene>
<accession>B8LWH7</accession>
<dbReference type="PANTHER" id="PTHR20903">
    <property type="entry name" value="PREFOLDIN SUBUNIT 1-RELATED"/>
    <property type="match status" value="1"/>
</dbReference>
<dbReference type="GeneID" id="8102463"/>
<comment type="similarity">
    <text evidence="1">Belongs to the prefoldin subunit beta family.</text>
</comment>
<proteinExistence type="inferred from homology"/>
<dbReference type="Proteomes" id="UP000001745">
    <property type="component" value="Unassembled WGS sequence"/>
</dbReference>
<dbReference type="PANTHER" id="PTHR20903:SF0">
    <property type="entry name" value="PREFOLDIN SUBUNIT 1"/>
    <property type="match status" value="1"/>
</dbReference>
<dbReference type="CDD" id="cd23164">
    <property type="entry name" value="Prefoldin_1"/>
    <property type="match status" value="1"/>
</dbReference>
<dbReference type="EMBL" id="EQ962652">
    <property type="protein sequence ID" value="EED24288.1"/>
    <property type="molecule type" value="Genomic_DNA"/>
</dbReference>
<dbReference type="SUPFAM" id="SSF46579">
    <property type="entry name" value="Prefoldin"/>
    <property type="match status" value="1"/>
</dbReference>
<dbReference type="GO" id="GO:0051082">
    <property type="term" value="F:unfolded protein binding"/>
    <property type="evidence" value="ECO:0007669"/>
    <property type="project" value="InterPro"/>
</dbReference>
<dbReference type="InterPro" id="IPR009053">
    <property type="entry name" value="Prefoldin"/>
</dbReference>
<dbReference type="GO" id="GO:0016272">
    <property type="term" value="C:prefoldin complex"/>
    <property type="evidence" value="ECO:0007669"/>
    <property type="project" value="InterPro"/>
</dbReference>
<reference evidence="5" key="1">
    <citation type="journal article" date="2015" name="Genome Announc.">
        <title>Genome sequence of the AIDS-associated pathogen Penicillium marneffei (ATCC18224) and its near taxonomic relative Talaromyces stipitatus (ATCC10500).</title>
        <authorList>
            <person name="Nierman W.C."/>
            <person name="Fedorova-Abrams N.D."/>
            <person name="Andrianopoulos A."/>
        </authorList>
    </citation>
    <scope>NUCLEOTIDE SEQUENCE [LARGE SCALE GENOMIC DNA]</scope>
    <source>
        <strain evidence="5">ATCC 10500 / CBS 375.48 / QM 6759 / NRRL 1006</strain>
    </source>
</reference>
<dbReference type="Pfam" id="PF01920">
    <property type="entry name" value="Prefoldin_2"/>
    <property type="match status" value="1"/>
</dbReference>
<dbReference type="eggNOG" id="KOG3501">
    <property type="taxonomic scope" value="Eukaryota"/>
</dbReference>
<evidence type="ECO:0000256" key="3">
    <source>
        <dbReference type="SAM" id="Coils"/>
    </source>
</evidence>
<dbReference type="GO" id="GO:0044183">
    <property type="term" value="F:protein folding chaperone"/>
    <property type="evidence" value="ECO:0007669"/>
    <property type="project" value="TreeGrafter"/>
</dbReference>
<dbReference type="GO" id="GO:0005737">
    <property type="term" value="C:cytoplasm"/>
    <property type="evidence" value="ECO:0007669"/>
    <property type="project" value="TreeGrafter"/>
</dbReference>
<dbReference type="HOGENOM" id="CLU_122140_0_1_1"/>
<keyword evidence="5" id="KW-1185">Reference proteome</keyword>
<name>B8LWH7_TALSN</name>
<dbReference type="InParanoid" id="B8LWH7"/>
<evidence type="ECO:0000313" key="5">
    <source>
        <dbReference type="Proteomes" id="UP000001745"/>
    </source>
</evidence>
<dbReference type="OMA" id="MFVAVPM"/>
<dbReference type="FunCoup" id="B8LWH7">
    <property type="interactions" value="97"/>
</dbReference>
<feature type="coiled-coil region" evidence="3">
    <location>
        <begin position="76"/>
        <end position="110"/>
    </location>
</feature>
<evidence type="ECO:0000256" key="2">
    <source>
        <dbReference type="ARBA" id="ARBA00023186"/>
    </source>
</evidence>